<dbReference type="InterPro" id="IPR001387">
    <property type="entry name" value="Cro/C1-type_HTH"/>
</dbReference>
<name>A0ABU6FEV5_9ACTN</name>
<evidence type="ECO:0000259" key="1">
    <source>
        <dbReference type="PROSITE" id="PS50943"/>
    </source>
</evidence>
<evidence type="ECO:0000313" key="3">
    <source>
        <dbReference type="Proteomes" id="UP001354931"/>
    </source>
</evidence>
<dbReference type="CDD" id="cd00093">
    <property type="entry name" value="HTH_XRE"/>
    <property type="match status" value="1"/>
</dbReference>
<reference evidence="2 3" key="1">
    <citation type="submission" date="2022-10" db="EMBL/GenBank/DDBJ databases">
        <authorList>
            <person name="Xie J."/>
            <person name="Shen N."/>
        </authorList>
    </citation>
    <scope>NUCLEOTIDE SEQUENCE [LARGE SCALE GENOMIC DNA]</scope>
    <source>
        <strain evidence="2 3">YIM65594</strain>
    </source>
</reference>
<dbReference type="Gene3D" id="1.10.260.40">
    <property type="entry name" value="lambda repressor-like DNA-binding domains"/>
    <property type="match status" value="1"/>
</dbReference>
<sequence length="436" mass="45870">MGTETAPGAGLVIRAARTLAGMRQADLGRTVGYSASQISRIESGRAGLDLETAARLADVLDLSVEELGVAARPRENVPARAGRTRVARKPNQESDPVRRRELLAGALGVGAALAVPGSAAAHEPADHLERLLYQSRTGSPVALTALEEQLAAARRTFRAAEYDALAAQLPDIVKAAEATRTAATGPQRERAAAATAHAYILASRLAIKQHKHLAWATADRALNAAQDAGRSTVIGEAARVLAITMRRGGSPGAAVDLLQHTALSLEADRAAADAGALAVYGSLLLTAAYTAAQSGNAATATDLAAEAESAAHRLKGPEPDLYTAGEHTLDHCTAYRISIHHALGQDTQAVAHARRLPAGRLASAERRGRYYTDVARAWQRLDKPERAFRALRAAEREAPQEVGRPSMRALTAELLYQPGDIPGLQAFARRTGALTA</sequence>
<proteinExistence type="predicted"/>
<dbReference type="EMBL" id="JAOZYC010000166">
    <property type="protein sequence ID" value="MEB8342564.1"/>
    <property type="molecule type" value="Genomic_DNA"/>
</dbReference>
<feature type="domain" description="HTH cro/C1-type" evidence="1">
    <location>
        <begin position="13"/>
        <end position="67"/>
    </location>
</feature>
<dbReference type="SUPFAM" id="SSF47413">
    <property type="entry name" value="lambda repressor-like DNA-binding domains"/>
    <property type="match status" value="1"/>
</dbReference>
<evidence type="ECO:0000313" key="2">
    <source>
        <dbReference type="EMBL" id="MEB8342564.1"/>
    </source>
</evidence>
<dbReference type="PROSITE" id="PS50943">
    <property type="entry name" value="HTH_CROC1"/>
    <property type="match status" value="1"/>
</dbReference>
<dbReference type="Proteomes" id="UP001354931">
    <property type="component" value="Unassembled WGS sequence"/>
</dbReference>
<dbReference type="InterPro" id="IPR010982">
    <property type="entry name" value="Lambda_DNA-bd_dom_sf"/>
</dbReference>
<dbReference type="SMART" id="SM00530">
    <property type="entry name" value="HTH_XRE"/>
    <property type="match status" value="1"/>
</dbReference>
<comment type="caution">
    <text evidence="2">The sequence shown here is derived from an EMBL/GenBank/DDBJ whole genome shotgun (WGS) entry which is preliminary data.</text>
</comment>
<organism evidence="2 3">
    <name type="scientific">Streptomyces endophyticus</name>
    <dbReference type="NCBI Taxonomy" id="714166"/>
    <lineage>
        <taxon>Bacteria</taxon>
        <taxon>Bacillati</taxon>
        <taxon>Actinomycetota</taxon>
        <taxon>Actinomycetes</taxon>
        <taxon>Kitasatosporales</taxon>
        <taxon>Streptomycetaceae</taxon>
        <taxon>Streptomyces</taxon>
    </lineage>
</organism>
<gene>
    <name evidence="2" type="ORF">OKJ99_34225</name>
</gene>
<protein>
    <submittedName>
        <fullName evidence="2">Helix-turn-helix domain-containing protein</fullName>
    </submittedName>
</protein>
<dbReference type="RefSeq" id="WP_326022100.1">
    <property type="nucleotide sequence ID" value="NZ_JAOZYC010000166.1"/>
</dbReference>
<accession>A0ABU6FEV5</accession>
<dbReference type="Pfam" id="PF01381">
    <property type="entry name" value="HTH_3"/>
    <property type="match status" value="1"/>
</dbReference>
<keyword evidence="3" id="KW-1185">Reference proteome</keyword>